<evidence type="ECO:0000313" key="7">
    <source>
        <dbReference type="Proteomes" id="UP000091969"/>
    </source>
</evidence>
<accession>A0A1A6DX62</accession>
<dbReference type="PRINTS" id="PR01434">
    <property type="entry name" value="NADHDHGNASE5"/>
</dbReference>
<dbReference type="GO" id="GO:0098662">
    <property type="term" value="P:inorganic cation transmembrane transport"/>
    <property type="evidence" value="ECO:0007669"/>
    <property type="project" value="InterPro"/>
</dbReference>
<feature type="transmembrane region" description="Helical" evidence="4">
    <location>
        <begin position="241"/>
        <end position="262"/>
    </location>
</feature>
<feature type="transmembrane region" description="Helical" evidence="4">
    <location>
        <begin position="156"/>
        <end position="178"/>
    </location>
</feature>
<feature type="transmembrane region" description="Helical" evidence="4">
    <location>
        <begin position="107"/>
        <end position="126"/>
    </location>
</feature>
<dbReference type="InterPro" id="IPR001750">
    <property type="entry name" value="ND/Mrp_TM"/>
</dbReference>
<evidence type="ECO:0000256" key="2">
    <source>
        <dbReference type="RuleBase" id="RU000320"/>
    </source>
</evidence>
<comment type="subcellular location">
    <subcellularLocation>
        <location evidence="1">Endomembrane system</location>
        <topology evidence="1">Multi-pass membrane protein</topology>
    </subcellularLocation>
    <subcellularLocation>
        <location evidence="2">Membrane</location>
        <topology evidence="2">Multi-pass membrane protein</topology>
    </subcellularLocation>
</comment>
<dbReference type="PANTHER" id="PTHR43373:SF1">
    <property type="entry name" value="NA(+)_H(+) ANTIPORTER SUBUNIT A"/>
    <property type="match status" value="1"/>
</dbReference>
<dbReference type="GO" id="GO:0015297">
    <property type="term" value="F:antiporter activity"/>
    <property type="evidence" value="ECO:0007669"/>
    <property type="project" value="InterPro"/>
</dbReference>
<organism evidence="6 7">
    <name type="scientific">Tepidimonas fonticaldi</name>
    <dbReference type="NCBI Taxonomy" id="1101373"/>
    <lineage>
        <taxon>Bacteria</taxon>
        <taxon>Pseudomonadati</taxon>
        <taxon>Pseudomonadota</taxon>
        <taxon>Betaproteobacteria</taxon>
        <taxon>Burkholderiales</taxon>
        <taxon>Tepidimonas</taxon>
    </lineage>
</organism>
<dbReference type="EMBL" id="LZDH01000034">
    <property type="protein sequence ID" value="OBS31359.1"/>
    <property type="molecule type" value="Genomic_DNA"/>
</dbReference>
<dbReference type="PANTHER" id="PTHR43373">
    <property type="entry name" value="NA(+)/H(+) ANTIPORTER SUBUNIT"/>
    <property type="match status" value="1"/>
</dbReference>
<dbReference type="Pfam" id="PF00361">
    <property type="entry name" value="Proton_antipo_M"/>
    <property type="match status" value="1"/>
</dbReference>
<keyword evidence="7" id="KW-1185">Reference proteome</keyword>
<feature type="transmembrane region" description="Helical" evidence="4">
    <location>
        <begin position="75"/>
        <end position="95"/>
    </location>
</feature>
<feature type="domain" description="NADH:quinone oxidoreductase/Mrp antiporter transmembrane" evidence="5">
    <location>
        <begin position="3"/>
        <end position="230"/>
    </location>
</feature>
<dbReference type="InterPro" id="IPR005133">
    <property type="entry name" value="PhaG_MnhG_YufB"/>
</dbReference>
<evidence type="ECO:0000256" key="3">
    <source>
        <dbReference type="SAM" id="MobiDB-lite"/>
    </source>
</evidence>
<evidence type="ECO:0000313" key="6">
    <source>
        <dbReference type="EMBL" id="OBS31359.1"/>
    </source>
</evidence>
<dbReference type="AlphaFoldDB" id="A0A1A6DX62"/>
<dbReference type="STRING" id="1101373.A9O67_01625"/>
<evidence type="ECO:0000256" key="1">
    <source>
        <dbReference type="ARBA" id="ARBA00004127"/>
    </source>
</evidence>
<dbReference type="GO" id="GO:0012505">
    <property type="term" value="C:endomembrane system"/>
    <property type="evidence" value="ECO:0007669"/>
    <property type="project" value="UniProtKB-SubCell"/>
</dbReference>
<gene>
    <name evidence="6" type="ORF">A9O67_01625</name>
</gene>
<evidence type="ECO:0000256" key="4">
    <source>
        <dbReference type="SAM" id="Phobius"/>
    </source>
</evidence>
<dbReference type="Pfam" id="PF03334">
    <property type="entry name" value="PhaG_MnhG_YufB"/>
    <property type="match status" value="1"/>
</dbReference>
<sequence>MTGTGGLALLAGFILLGQAMGTTSISTIVAQLPQMPAFPTLTAALVLMLVGTFTKSAQFPFHFWLPNAMSAPTPVSAYLHSATMVTLGVYLLARFDPGFGEWTLWKWALKAAGSLTAAWGMVLALRERDLKRILAWSTVATLVTLVGLRGEGATVAVGALLLAHALYKAPLFFVAGNIDHGTGTRVIDRLGNLRHAMPWTAAAALLAGASMAGMPMSFGYIAKDVILAAKGGDEVFAFARAANTVFGAIAVAVAAVAAIRWLQHGRLPGYGVAMLAVLTAALGTVLLGGGAVLLVIAAWGVVALPDALSRQHAATKAGTLAVALVCAGAAFAVAESSWTWRLLLIIGFLLATLPVASNLLARAAVREAGQEADAARAPVVGSDAGPAAPGSLPPRPRLIAAPKTPPARFPTIGGFQPVPPCGGSGAVRACPMPDRLPCCC</sequence>
<dbReference type="Proteomes" id="UP000091969">
    <property type="component" value="Unassembled WGS sequence"/>
</dbReference>
<protein>
    <recommendedName>
        <fullName evidence="5">NADH:quinone oxidoreductase/Mrp antiporter transmembrane domain-containing protein</fullName>
    </recommendedName>
</protein>
<feature type="transmembrane region" description="Helical" evidence="4">
    <location>
        <begin position="274"/>
        <end position="301"/>
    </location>
</feature>
<keyword evidence="4" id="KW-1133">Transmembrane helix</keyword>
<reference evidence="6 7" key="1">
    <citation type="submission" date="2016-06" db="EMBL/GenBank/DDBJ databases">
        <title>Genome sequence of Tepidimonas fonticaldi PL17.</title>
        <authorList>
            <person name="Pinnaka A.K."/>
        </authorList>
    </citation>
    <scope>NUCLEOTIDE SEQUENCE [LARGE SCALE GENOMIC DNA]</scope>
    <source>
        <strain evidence="6 7">PL17</strain>
    </source>
</reference>
<keyword evidence="2 4" id="KW-0812">Transmembrane</keyword>
<comment type="caution">
    <text evidence="6">The sequence shown here is derived from an EMBL/GenBank/DDBJ whole genome shotgun (WGS) entry which is preliminary data.</text>
</comment>
<proteinExistence type="predicted"/>
<dbReference type="RefSeq" id="WP_068607462.1">
    <property type="nucleotide sequence ID" value="NZ_LZDH01000034.1"/>
</dbReference>
<keyword evidence="4" id="KW-0472">Membrane</keyword>
<feature type="region of interest" description="Disordered" evidence="3">
    <location>
        <begin position="376"/>
        <end position="399"/>
    </location>
</feature>
<feature type="transmembrane region" description="Helical" evidence="4">
    <location>
        <begin position="340"/>
        <end position="361"/>
    </location>
</feature>
<feature type="transmembrane region" description="Helical" evidence="4">
    <location>
        <begin position="199"/>
        <end position="221"/>
    </location>
</feature>
<evidence type="ECO:0000259" key="5">
    <source>
        <dbReference type="Pfam" id="PF00361"/>
    </source>
</evidence>
<name>A0A1A6DX62_9BURK</name>
<feature type="transmembrane region" description="Helical" evidence="4">
    <location>
        <begin position="37"/>
        <end position="54"/>
    </location>
</feature>
<dbReference type="InterPro" id="IPR050616">
    <property type="entry name" value="CPA3_Na-H_Antiporter_A"/>
</dbReference>
<feature type="transmembrane region" description="Helical" evidence="4">
    <location>
        <begin position="313"/>
        <end position="333"/>
    </location>
</feature>
<dbReference type="GO" id="GO:0016020">
    <property type="term" value="C:membrane"/>
    <property type="evidence" value="ECO:0007669"/>
    <property type="project" value="UniProtKB-SubCell"/>
</dbReference>